<keyword evidence="1" id="KW-0732">Signal</keyword>
<organism evidence="2 3">
    <name type="scientific">Methylobacterium persicinum</name>
    <dbReference type="NCBI Taxonomy" id="374426"/>
    <lineage>
        <taxon>Bacteria</taxon>
        <taxon>Pseudomonadati</taxon>
        <taxon>Pseudomonadota</taxon>
        <taxon>Alphaproteobacteria</taxon>
        <taxon>Hyphomicrobiales</taxon>
        <taxon>Methylobacteriaceae</taxon>
        <taxon>Methylobacterium</taxon>
    </lineage>
</organism>
<dbReference type="RefSeq" id="WP_238248691.1">
    <property type="nucleotide sequence ID" value="NZ_BPQX01000021.1"/>
</dbReference>
<evidence type="ECO:0000256" key="1">
    <source>
        <dbReference type="SAM" id="SignalP"/>
    </source>
</evidence>
<reference evidence="2 3" key="1">
    <citation type="submission" date="2023-07" db="EMBL/GenBank/DDBJ databases">
        <title>Genomic Encyclopedia of Type Strains, Phase IV (KMG-IV): sequencing the most valuable type-strain genomes for metagenomic binning, comparative biology and taxonomic classification.</title>
        <authorList>
            <person name="Goeker M."/>
        </authorList>
    </citation>
    <scope>NUCLEOTIDE SEQUENCE [LARGE SCALE GENOMIC DNA]</scope>
    <source>
        <strain evidence="2 3">DSM 19562</strain>
    </source>
</reference>
<evidence type="ECO:0000313" key="2">
    <source>
        <dbReference type="EMBL" id="MDQ0445200.1"/>
    </source>
</evidence>
<proteinExistence type="predicted"/>
<sequence length="158" mass="17172">MRLPLALALVAGLSTHAWAVESDGTEPDPALTPGAVETQSVDVICHHRTTERRHATTAEKNAVYKAYGLPTHHSAWCAASGCDLDDRVPIECGGSNVAANLWPQKNTGAYNQVDKNRLEGLCKKLVCQGKITPAEGQTWFLGDWKAEYDRRFGAIKGE</sequence>
<comment type="caution">
    <text evidence="2">The sequence shown here is derived from an EMBL/GenBank/DDBJ whole genome shotgun (WGS) entry which is preliminary data.</text>
</comment>
<feature type="chain" id="PRO_5046077881" evidence="1">
    <location>
        <begin position="20"/>
        <end position="158"/>
    </location>
</feature>
<gene>
    <name evidence="2" type="ORF">QO016_004727</name>
</gene>
<dbReference type="EMBL" id="JAUSVV010000023">
    <property type="protein sequence ID" value="MDQ0445200.1"/>
    <property type="molecule type" value="Genomic_DNA"/>
</dbReference>
<feature type="signal peptide" evidence="1">
    <location>
        <begin position="1"/>
        <end position="19"/>
    </location>
</feature>
<protein>
    <submittedName>
        <fullName evidence="2">Uncharacterized protein</fullName>
    </submittedName>
</protein>
<dbReference type="Proteomes" id="UP001236369">
    <property type="component" value="Unassembled WGS sequence"/>
</dbReference>
<evidence type="ECO:0000313" key="3">
    <source>
        <dbReference type="Proteomes" id="UP001236369"/>
    </source>
</evidence>
<accession>A0ABU0HSA4</accession>
<name>A0ABU0HSA4_9HYPH</name>
<keyword evidence="3" id="KW-1185">Reference proteome</keyword>